<protein>
    <submittedName>
        <fullName evidence="2">Uncharacterized protein</fullName>
    </submittedName>
</protein>
<dbReference type="Proteomes" id="UP000240527">
    <property type="component" value="Chromosome"/>
</dbReference>
<evidence type="ECO:0000313" key="2">
    <source>
        <dbReference type="EMBL" id="AVQ00635.1"/>
    </source>
</evidence>
<dbReference type="RefSeq" id="WP_013077459.1">
    <property type="nucleotide sequence ID" value="NZ_CP027850.1"/>
</dbReference>
<reference evidence="2 3" key="1">
    <citation type="journal article" date="2015" name="Biotechnol. Bioeng.">
        <title>Genome sequence and phenotypic characterization of Caulobacter segnis.</title>
        <authorList>
            <person name="Patel S."/>
            <person name="Fletcher B."/>
            <person name="Scott D.C."/>
            <person name="Ely B."/>
        </authorList>
    </citation>
    <scope>NUCLEOTIDE SEQUENCE [LARGE SCALE GENOMIC DNA]</scope>
    <source>
        <strain evidence="2 3">TK0059</strain>
    </source>
</reference>
<feature type="region of interest" description="Disordered" evidence="1">
    <location>
        <begin position="61"/>
        <end position="81"/>
    </location>
</feature>
<feature type="compositionally biased region" description="Basic residues" evidence="1">
    <location>
        <begin position="61"/>
        <end position="72"/>
    </location>
</feature>
<organism evidence="2 3">
    <name type="scientific">Caulobacter segnis</name>
    <dbReference type="NCBI Taxonomy" id="88688"/>
    <lineage>
        <taxon>Bacteria</taxon>
        <taxon>Pseudomonadati</taxon>
        <taxon>Pseudomonadota</taxon>
        <taxon>Alphaproteobacteria</taxon>
        <taxon>Caulobacterales</taxon>
        <taxon>Caulobacteraceae</taxon>
        <taxon>Caulobacter</taxon>
    </lineage>
</organism>
<accession>A0ABM6TCJ9</accession>
<gene>
    <name evidence="2" type="ORF">B7G68_01400</name>
</gene>
<name>A0ABM6TCJ9_9CAUL</name>
<dbReference type="EMBL" id="CP027850">
    <property type="protein sequence ID" value="AVQ00635.1"/>
    <property type="molecule type" value="Genomic_DNA"/>
</dbReference>
<evidence type="ECO:0000313" key="3">
    <source>
        <dbReference type="Proteomes" id="UP000240527"/>
    </source>
</evidence>
<keyword evidence="3" id="KW-1185">Reference proteome</keyword>
<evidence type="ECO:0000256" key="1">
    <source>
        <dbReference type="SAM" id="MobiDB-lite"/>
    </source>
</evidence>
<sequence>MTTAAIRLSGWSLLLAGVGAGIVLPHPVTTRLWTIAGKLFALAGDHGMVARLTSATKFGPRVRRGMSRRPPRRVGGVAEAF</sequence>
<proteinExistence type="predicted"/>